<keyword evidence="2 4" id="KW-0863">Zinc-finger</keyword>
<reference evidence="7" key="2">
    <citation type="journal article" date="2023" name="IMA Fungus">
        <title>Comparative genomic study of the Penicillium genus elucidates a diverse pangenome and 15 lateral gene transfer events.</title>
        <authorList>
            <person name="Petersen C."/>
            <person name="Sorensen T."/>
            <person name="Nielsen M.R."/>
            <person name="Sondergaard T.E."/>
            <person name="Sorensen J.L."/>
            <person name="Fitzpatrick D.A."/>
            <person name="Frisvad J.C."/>
            <person name="Nielsen K.L."/>
        </authorList>
    </citation>
    <scope>NUCLEOTIDE SEQUENCE</scope>
    <source>
        <strain evidence="7">IBT 23319</strain>
    </source>
</reference>
<proteinExistence type="predicted"/>
<dbReference type="SUPFAM" id="SSF57850">
    <property type="entry name" value="RING/U-box"/>
    <property type="match status" value="1"/>
</dbReference>
<evidence type="ECO:0000256" key="1">
    <source>
        <dbReference type="ARBA" id="ARBA00022723"/>
    </source>
</evidence>
<evidence type="ECO:0000256" key="4">
    <source>
        <dbReference type="PROSITE-ProRule" id="PRU00175"/>
    </source>
</evidence>
<dbReference type="AlphaFoldDB" id="A0A9W9TLD8"/>
<accession>A0A9W9TLD8</accession>
<dbReference type="InterPro" id="IPR001841">
    <property type="entry name" value="Znf_RING"/>
</dbReference>
<dbReference type="InterPro" id="IPR017907">
    <property type="entry name" value="Znf_RING_CS"/>
</dbReference>
<reference evidence="7" key="1">
    <citation type="submission" date="2022-11" db="EMBL/GenBank/DDBJ databases">
        <authorList>
            <person name="Petersen C."/>
        </authorList>
    </citation>
    <scope>NUCLEOTIDE SEQUENCE</scope>
    <source>
        <strain evidence="7">IBT 23319</strain>
    </source>
</reference>
<evidence type="ECO:0000256" key="3">
    <source>
        <dbReference type="ARBA" id="ARBA00022833"/>
    </source>
</evidence>
<comment type="caution">
    <text evidence="7">The sequence shown here is derived from an EMBL/GenBank/DDBJ whole genome shotgun (WGS) entry which is preliminary data.</text>
</comment>
<sequence length="213" mass="23255">MDRRESIIDLTSAPAPESTHRQPSWDITSVDFDTDSDLSGYGSTSPSWIDNARSRGVKRQRSGDDSENAGPSTRPRVEEHVQAIDLTEVDSSSEFAKTLSNLREDAVKAQQPSEKATNKTQSILGAYKCPVCMDTPEDATSTACGHLFCHRCILECLATADARSSDSNKNKGTCPVCRKSITKNDSPGPRRSLIPLKLKLTSKKRNVITPTEA</sequence>
<dbReference type="Proteomes" id="UP001147733">
    <property type="component" value="Unassembled WGS sequence"/>
</dbReference>
<dbReference type="GO" id="GO:0008270">
    <property type="term" value="F:zinc ion binding"/>
    <property type="evidence" value="ECO:0007669"/>
    <property type="project" value="UniProtKB-KW"/>
</dbReference>
<evidence type="ECO:0000313" key="7">
    <source>
        <dbReference type="EMBL" id="KAJ5227106.1"/>
    </source>
</evidence>
<name>A0A9W9TLD8_PENCI</name>
<dbReference type="SMART" id="SM00184">
    <property type="entry name" value="RING"/>
    <property type="match status" value="1"/>
</dbReference>
<dbReference type="PROSITE" id="PS50089">
    <property type="entry name" value="ZF_RING_2"/>
    <property type="match status" value="1"/>
</dbReference>
<dbReference type="OrthoDB" id="6270329at2759"/>
<feature type="region of interest" description="Disordered" evidence="5">
    <location>
        <begin position="1"/>
        <end position="77"/>
    </location>
</feature>
<organism evidence="7 8">
    <name type="scientific">Penicillium citrinum</name>
    <dbReference type="NCBI Taxonomy" id="5077"/>
    <lineage>
        <taxon>Eukaryota</taxon>
        <taxon>Fungi</taxon>
        <taxon>Dikarya</taxon>
        <taxon>Ascomycota</taxon>
        <taxon>Pezizomycotina</taxon>
        <taxon>Eurotiomycetes</taxon>
        <taxon>Eurotiomycetidae</taxon>
        <taxon>Eurotiales</taxon>
        <taxon>Aspergillaceae</taxon>
        <taxon>Penicillium</taxon>
    </lineage>
</organism>
<dbReference type="PANTHER" id="PTHR23041:SF78">
    <property type="entry name" value="E3 UBIQUITIN-PROTEIN LIGASE RNF4"/>
    <property type="match status" value="1"/>
</dbReference>
<dbReference type="InterPro" id="IPR047134">
    <property type="entry name" value="RNF4"/>
</dbReference>
<dbReference type="PANTHER" id="PTHR23041">
    <property type="entry name" value="RING FINGER DOMAIN-CONTAINING"/>
    <property type="match status" value="1"/>
</dbReference>
<dbReference type="InterPro" id="IPR013083">
    <property type="entry name" value="Znf_RING/FYVE/PHD"/>
</dbReference>
<dbReference type="GeneID" id="81385197"/>
<keyword evidence="3" id="KW-0862">Zinc</keyword>
<dbReference type="InterPro" id="IPR018957">
    <property type="entry name" value="Znf_C3HC4_RING-type"/>
</dbReference>
<evidence type="ECO:0000259" key="6">
    <source>
        <dbReference type="PROSITE" id="PS50089"/>
    </source>
</evidence>
<evidence type="ECO:0000256" key="2">
    <source>
        <dbReference type="ARBA" id="ARBA00022771"/>
    </source>
</evidence>
<evidence type="ECO:0000256" key="5">
    <source>
        <dbReference type="SAM" id="MobiDB-lite"/>
    </source>
</evidence>
<dbReference type="PROSITE" id="PS00518">
    <property type="entry name" value="ZF_RING_1"/>
    <property type="match status" value="1"/>
</dbReference>
<gene>
    <name evidence="7" type="ORF">N7469_007112</name>
</gene>
<dbReference type="RefSeq" id="XP_056499471.1">
    <property type="nucleotide sequence ID" value="XM_056646030.1"/>
</dbReference>
<evidence type="ECO:0000313" key="8">
    <source>
        <dbReference type="Proteomes" id="UP001147733"/>
    </source>
</evidence>
<keyword evidence="8" id="KW-1185">Reference proteome</keyword>
<keyword evidence="1" id="KW-0479">Metal-binding</keyword>
<dbReference type="Gene3D" id="3.30.40.10">
    <property type="entry name" value="Zinc/RING finger domain, C3HC4 (zinc finger)"/>
    <property type="match status" value="1"/>
</dbReference>
<dbReference type="Pfam" id="PF00097">
    <property type="entry name" value="zf-C3HC4"/>
    <property type="match status" value="1"/>
</dbReference>
<protein>
    <recommendedName>
        <fullName evidence="6">RING-type domain-containing protein</fullName>
    </recommendedName>
</protein>
<feature type="domain" description="RING-type" evidence="6">
    <location>
        <begin position="129"/>
        <end position="178"/>
    </location>
</feature>
<dbReference type="EMBL" id="JAPQKT010000006">
    <property type="protein sequence ID" value="KAJ5227106.1"/>
    <property type="molecule type" value="Genomic_DNA"/>
</dbReference>